<dbReference type="InterPro" id="IPR012748">
    <property type="entry name" value="Rieske-like_NirD"/>
</dbReference>
<dbReference type="GO" id="GO:0004497">
    <property type="term" value="F:monooxygenase activity"/>
    <property type="evidence" value="ECO:0007669"/>
    <property type="project" value="UniProtKB-ARBA"/>
</dbReference>
<dbReference type="Proteomes" id="UP000054023">
    <property type="component" value="Unassembled WGS sequence"/>
</dbReference>
<dbReference type="PANTHER" id="PTHR40562:SF1">
    <property type="entry name" value="NITRITE REDUCTASE (NADH) SMALL SUBUNIT"/>
    <property type="match status" value="1"/>
</dbReference>
<keyword evidence="3" id="KW-0560">Oxidoreductase</keyword>
<gene>
    <name evidence="8" type="ORF">AVL63_09570</name>
</gene>
<accession>A0A0W8IKD9</accession>
<evidence type="ECO:0000259" key="7">
    <source>
        <dbReference type="PROSITE" id="PS51296"/>
    </source>
</evidence>
<keyword evidence="2" id="KW-0479">Metal-binding</keyword>
<dbReference type="RefSeq" id="WP_058887566.1">
    <property type="nucleotide sequence ID" value="NZ_BAAAKT010000001.1"/>
</dbReference>
<evidence type="ECO:0000256" key="4">
    <source>
        <dbReference type="ARBA" id="ARBA00023004"/>
    </source>
</evidence>
<dbReference type="PROSITE" id="PS51296">
    <property type="entry name" value="RIESKE"/>
    <property type="match status" value="1"/>
</dbReference>
<organism evidence="8 9">
    <name type="scientific">Nesterenkonia jeotgali</name>
    <dbReference type="NCBI Taxonomy" id="317018"/>
    <lineage>
        <taxon>Bacteria</taxon>
        <taxon>Bacillati</taxon>
        <taxon>Actinomycetota</taxon>
        <taxon>Actinomycetes</taxon>
        <taxon>Micrococcales</taxon>
        <taxon>Micrococcaceae</taxon>
        <taxon>Nesterenkonia</taxon>
    </lineage>
</organism>
<name>A0A0W8IKD9_9MICC</name>
<dbReference type="SUPFAM" id="SSF50022">
    <property type="entry name" value="ISP domain"/>
    <property type="match status" value="1"/>
</dbReference>
<dbReference type="PROSITE" id="PS51300">
    <property type="entry name" value="NIRD"/>
    <property type="match status" value="1"/>
</dbReference>
<keyword evidence="9" id="KW-1185">Reference proteome</keyword>
<evidence type="ECO:0000256" key="6">
    <source>
        <dbReference type="ARBA" id="ARBA00023063"/>
    </source>
</evidence>
<dbReference type="InterPro" id="IPR036922">
    <property type="entry name" value="Rieske_2Fe-2S_sf"/>
</dbReference>
<dbReference type="GO" id="GO:0051537">
    <property type="term" value="F:2 iron, 2 sulfur cluster binding"/>
    <property type="evidence" value="ECO:0007669"/>
    <property type="project" value="UniProtKB-KW"/>
</dbReference>
<keyword evidence="1" id="KW-0001">2Fe-2S</keyword>
<dbReference type="Pfam" id="PF13806">
    <property type="entry name" value="Rieske_2"/>
    <property type="match status" value="1"/>
</dbReference>
<dbReference type="EMBL" id="LQBM01000001">
    <property type="protein sequence ID" value="KUG60591.1"/>
    <property type="molecule type" value="Genomic_DNA"/>
</dbReference>
<proteinExistence type="predicted"/>
<sequence>MSPGTTPSSTPTHSAEPGWHRVCRVADLEPMWGEAALIEGTQIALVRLQGETVHAVSQWDPYAGANVMSRGIVGSKAGRPTLASPIHKQPYDLATGRCLSDEALQLKSYPVRVEAGFVEVKV</sequence>
<dbReference type="CDD" id="cd03529">
    <property type="entry name" value="Rieske_NirD"/>
    <property type="match status" value="1"/>
</dbReference>
<dbReference type="STRING" id="317018.AVL63_09570"/>
<comment type="caution">
    <text evidence="8">The sequence shown here is derived from an EMBL/GenBank/DDBJ whole genome shotgun (WGS) entry which is preliminary data.</text>
</comment>
<dbReference type="InterPro" id="IPR017881">
    <property type="entry name" value="NirD"/>
</dbReference>
<keyword evidence="6" id="KW-0534">Nitrate assimilation</keyword>
<dbReference type="PANTHER" id="PTHR40562">
    <property type="match status" value="1"/>
</dbReference>
<dbReference type="GO" id="GO:0042128">
    <property type="term" value="P:nitrate assimilation"/>
    <property type="evidence" value="ECO:0007669"/>
    <property type="project" value="UniProtKB-KW"/>
</dbReference>
<reference evidence="9" key="1">
    <citation type="submission" date="2015-12" db="EMBL/GenBank/DDBJ databases">
        <authorList>
            <person name="Nair G.R."/>
            <person name="Kaur G."/>
            <person name="Mayilraj S."/>
        </authorList>
    </citation>
    <scope>NUCLEOTIDE SEQUENCE [LARGE SCALE GENOMIC DNA]</scope>
    <source>
        <strain evidence="9">CD08_7</strain>
    </source>
</reference>
<dbReference type="GO" id="GO:0008942">
    <property type="term" value="F:nitrite reductase [NAD(P)H] activity"/>
    <property type="evidence" value="ECO:0007669"/>
    <property type="project" value="InterPro"/>
</dbReference>
<dbReference type="GO" id="GO:0016705">
    <property type="term" value="F:oxidoreductase activity, acting on paired donors, with incorporation or reduction of molecular oxygen"/>
    <property type="evidence" value="ECO:0007669"/>
    <property type="project" value="UniProtKB-ARBA"/>
</dbReference>
<keyword evidence="5" id="KW-0411">Iron-sulfur</keyword>
<dbReference type="NCBIfam" id="TIGR02378">
    <property type="entry name" value="nirD_assim_sml"/>
    <property type="match status" value="1"/>
</dbReference>
<dbReference type="Gene3D" id="2.102.10.10">
    <property type="entry name" value="Rieske [2Fe-2S] iron-sulphur domain"/>
    <property type="match status" value="1"/>
</dbReference>
<evidence type="ECO:0000256" key="2">
    <source>
        <dbReference type="ARBA" id="ARBA00022723"/>
    </source>
</evidence>
<dbReference type="OrthoDB" id="3213360at2"/>
<keyword evidence="4" id="KW-0408">Iron</keyword>
<evidence type="ECO:0000313" key="9">
    <source>
        <dbReference type="Proteomes" id="UP000054023"/>
    </source>
</evidence>
<evidence type="ECO:0000313" key="8">
    <source>
        <dbReference type="EMBL" id="KUG60591.1"/>
    </source>
</evidence>
<dbReference type="InterPro" id="IPR017941">
    <property type="entry name" value="Rieske_2Fe-2S"/>
</dbReference>
<dbReference type="GO" id="GO:0046872">
    <property type="term" value="F:metal ion binding"/>
    <property type="evidence" value="ECO:0007669"/>
    <property type="project" value="UniProtKB-KW"/>
</dbReference>
<evidence type="ECO:0000256" key="3">
    <source>
        <dbReference type="ARBA" id="ARBA00023002"/>
    </source>
</evidence>
<evidence type="ECO:0000256" key="1">
    <source>
        <dbReference type="ARBA" id="ARBA00022714"/>
    </source>
</evidence>
<protein>
    <recommendedName>
        <fullName evidence="7">Rieske domain-containing protein</fullName>
    </recommendedName>
</protein>
<feature type="domain" description="Rieske" evidence="7">
    <location>
        <begin position="20"/>
        <end position="120"/>
    </location>
</feature>
<evidence type="ECO:0000256" key="5">
    <source>
        <dbReference type="ARBA" id="ARBA00023014"/>
    </source>
</evidence>
<dbReference type="AlphaFoldDB" id="A0A0W8IKD9"/>